<keyword evidence="3" id="KW-1185">Reference proteome</keyword>
<feature type="region of interest" description="Disordered" evidence="1">
    <location>
        <begin position="26"/>
        <end position="58"/>
    </location>
</feature>
<comment type="caution">
    <text evidence="2">The sequence shown here is derived from an EMBL/GenBank/DDBJ whole genome shotgun (WGS) entry which is preliminary data.</text>
</comment>
<evidence type="ECO:0000313" key="2">
    <source>
        <dbReference type="EMBL" id="KAK9722582.1"/>
    </source>
</evidence>
<name>A0AAW1KPR5_POPJA</name>
<protein>
    <submittedName>
        <fullName evidence="2">Uncharacterized protein</fullName>
    </submittedName>
</protein>
<evidence type="ECO:0000313" key="3">
    <source>
        <dbReference type="Proteomes" id="UP001458880"/>
    </source>
</evidence>
<dbReference type="AlphaFoldDB" id="A0AAW1KPR5"/>
<proteinExistence type="predicted"/>
<accession>A0AAW1KPR5</accession>
<dbReference type="Proteomes" id="UP001458880">
    <property type="component" value="Unassembled WGS sequence"/>
</dbReference>
<dbReference type="EMBL" id="JASPKY010000187">
    <property type="protein sequence ID" value="KAK9722582.1"/>
    <property type="molecule type" value="Genomic_DNA"/>
</dbReference>
<evidence type="ECO:0000256" key="1">
    <source>
        <dbReference type="SAM" id="MobiDB-lite"/>
    </source>
</evidence>
<organism evidence="2 3">
    <name type="scientific">Popillia japonica</name>
    <name type="common">Japanese beetle</name>
    <dbReference type="NCBI Taxonomy" id="7064"/>
    <lineage>
        <taxon>Eukaryota</taxon>
        <taxon>Metazoa</taxon>
        <taxon>Ecdysozoa</taxon>
        <taxon>Arthropoda</taxon>
        <taxon>Hexapoda</taxon>
        <taxon>Insecta</taxon>
        <taxon>Pterygota</taxon>
        <taxon>Neoptera</taxon>
        <taxon>Endopterygota</taxon>
        <taxon>Coleoptera</taxon>
        <taxon>Polyphaga</taxon>
        <taxon>Scarabaeiformia</taxon>
        <taxon>Scarabaeidae</taxon>
        <taxon>Rutelinae</taxon>
        <taxon>Popillia</taxon>
    </lineage>
</organism>
<gene>
    <name evidence="2" type="ORF">QE152_g19633</name>
</gene>
<reference evidence="2 3" key="1">
    <citation type="journal article" date="2024" name="BMC Genomics">
        <title>De novo assembly and annotation of Popillia japonica's genome with initial clues to its potential as an invasive pest.</title>
        <authorList>
            <person name="Cucini C."/>
            <person name="Boschi S."/>
            <person name="Funari R."/>
            <person name="Cardaioli E."/>
            <person name="Iannotti N."/>
            <person name="Marturano G."/>
            <person name="Paoli F."/>
            <person name="Bruttini M."/>
            <person name="Carapelli A."/>
            <person name="Frati F."/>
            <person name="Nardi F."/>
        </authorList>
    </citation>
    <scope>NUCLEOTIDE SEQUENCE [LARGE SCALE GENOMIC DNA]</scope>
    <source>
        <strain evidence="2">DMR45628</strain>
    </source>
</reference>
<feature type="compositionally biased region" description="Acidic residues" evidence="1">
    <location>
        <begin position="26"/>
        <end position="57"/>
    </location>
</feature>
<sequence length="94" mass="10747">MFSVYIFAFNNLHKKFSSKLDIDYNEDSDDDWSPSGEWEDSEDNSGETDDDSDDEIDENKLDLASIELNGKIVKTTVAKRTTIQMMKLTKTSLI</sequence>